<name>A0AAE4AT66_9HYPH</name>
<dbReference type="EMBL" id="JAUSUL010000002">
    <property type="protein sequence ID" value="MDQ0315852.1"/>
    <property type="molecule type" value="Genomic_DNA"/>
</dbReference>
<organism evidence="1 2">
    <name type="scientific">Amorphus orientalis</name>
    <dbReference type="NCBI Taxonomy" id="649198"/>
    <lineage>
        <taxon>Bacteria</taxon>
        <taxon>Pseudomonadati</taxon>
        <taxon>Pseudomonadota</taxon>
        <taxon>Alphaproteobacteria</taxon>
        <taxon>Hyphomicrobiales</taxon>
        <taxon>Amorphaceae</taxon>
        <taxon>Amorphus</taxon>
    </lineage>
</organism>
<keyword evidence="2" id="KW-1185">Reference proteome</keyword>
<reference evidence="1" key="1">
    <citation type="submission" date="2023-07" db="EMBL/GenBank/DDBJ databases">
        <title>Genomic Encyclopedia of Type Strains, Phase IV (KMG-IV): sequencing the most valuable type-strain genomes for metagenomic binning, comparative biology and taxonomic classification.</title>
        <authorList>
            <person name="Goeker M."/>
        </authorList>
    </citation>
    <scope>NUCLEOTIDE SEQUENCE</scope>
    <source>
        <strain evidence="1">DSM 21202</strain>
    </source>
</reference>
<evidence type="ECO:0000313" key="1">
    <source>
        <dbReference type="EMBL" id="MDQ0315852.1"/>
    </source>
</evidence>
<dbReference type="RefSeq" id="WP_306885682.1">
    <property type="nucleotide sequence ID" value="NZ_JAUSUL010000002.1"/>
</dbReference>
<dbReference type="Proteomes" id="UP001229244">
    <property type="component" value="Unassembled WGS sequence"/>
</dbReference>
<gene>
    <name evidence="1" type="ORF">J2S73_002309</name>
</gene>
<proteinExistence type="predicted"/>
<comment type="caution">
    <text evidence="1">The sequence shown here is derived from an EMBL/GenBank/DDBJ whole genome shotgun (WGS) entry which is preliminary data.</text>
</comment>
<sequence length="262" mass="28272">MTFLIRMVELAAAVVILVVAWTAIYRTDEFRAFFAAPMAEQVEPDGDDEFVRVGQHMLDTVEADHAALRDASVAIEHLTRQLAATNAVVQDLLSGSSDQVRSRAEAVLSTNAALLDASAQVQREAKAAAIAAAAQTKSSVQGRDLDERAKVAALMRGTGSGDEAGPDPMEPRWGIVFGSELTEDAAEQMLSRAEESGSSLPAMRLYRRNGFYRGVAELPTYAAALQDLPDIRERVRSDAYIISLDQWCPGPRSDQGTVECGS</sequence>
<evidence type="ECO:0008006" key="3">
    <source>
        <dbReference type="Google" id="ProtNLM"/>
    </source>
</evidence>
<protein>
    <recommendedName>
        <fullName evidence="3">SPOR domain-containing protein</fullName>
    </recommendedName>
</protein>
<evidence type="ECO:0000313" key="2">
    <source>
        <dbReference type="Proteomes" id="UP001229244"/>
    </source>
</evidence>
<accession>A0AAE4AT66</accession>
<dbReference type="AlphaFoldDB" id="A0AAE4AT66"/>